<organism evidence="2 3">
    <name type="scientific">Vreelandella aquamarina</name>
    <dbReference type="NCBI Taxonomy" id="77097"/>
    <lineage>
        <taxon>Bacteria</taxon>
        <taxon>Pseudomonadati</taxon>
        <taxon>Pseudomonadota</taxon>
        <taxon>Gammaproteobacteria</taxon>
        <taxon>Oceanospirillales</taxon>
        <taxon>Halomonadaceae</taxon>
        <taxon>Vreelandella</taxon>
    </lineage>
</organism>
<reference evidence="2 3" key="1">
    <citation type="submission" date="2016-11" db="EMBL/GenBank/DDBJ databases">
        <authorList>
            <person name="Jaros S."/>
            <person name="Januszkiewicz K."/>
            <person name="Wedrychowicz H."/>
        </authorList>
    </citation>
    <scope>NUCLEOTIDE SEQUENCE [LARGE SCALE GENOMIC DNA]</scope>
    <source>
        <strain evidence="2 3">ACAM 239</strain>
    </source>
</reference>
<evidence type="ECO:0000313" key="2">
    <source>
        <dbReference type="EMBL" id="SIN70484.1"/>
    </source>
</evidence>
<dbReference type="EMBL" id="AP022869">
    <property type="protein sequence ID" value="BCB71429.1"/>
    <property type="molecule type" value="Genomic_DNA"/>
</dbReference>
<reference evidence="1 4" key="2">
    <citation type="submission" date="2020-03" db="EMBL/GenBank/DDBJ databases">
        <title>Complete Genome Sequence of Halomonas meridiana strain Eplume2, isolated from hydrothermal-plume in the north east Pacific Ocean.</title>
        <authorList>
            <person name="Kurihara Y."/>
            <person name="Kawai S."/>
            <person name="Sakai A."/>
            <person name="Galipon J."/>
            <person name="Arakawa K."/>
        </authorList>
    </citation>
    <scope>NUCLEOTIDE SEQUENCE [LARGE SCALE GENOMIC DNA]</scope>
    <source>
        <strain evidence="1 4">Eplume2</strain>
    </source>
</reference>
<dbReference type="PATRIC" id="fig|29570.3.peg.2276"/>
<keyword evidence="4" id="KW-1185">Reference proteome</keyword>
<proteinExistence type="predicted"/>
<dbReference type="RefSeq" id="WP_044630468.1">
    <property type="nucleotide sequence ID" value="NZ_AP022869.1"/>
</dbReference>
<dbReference type="AlphaFoldDB" id="A0A0D7UXT0"/>
<sequence length="62" mass="7046">MALLFQAVYLTLHEVREEIPNRPLYRLGFLNQEVEMKSLNEALLPVLGLPGLLRERGGPSRS</sequence>
<dbReference type="GeneID" id="97278655"/>
<dbReference type="EMBL" id="FSQX01000001">
    <property type="protein sequence ID" value="SIN70484.1"/>
    <property type="molecule type" value="Genomic_DNA"/>
</dbReference>
<gene>
    <name evidence="1" type="ORF">HMEPL2_17800</name>
    <name evidence="2" type="ORF">SAMN05878438_2633</name>
</gene>
<name>A0A0D7UXT0_9GAMM</name>
<dbReference type="Proteomes" id="UP000185024">
    <property type="component" value="Unassembled WGS sequence"/>
</dbReference>
<protein>
    <submittedName>
        <fullName evidence="2">Uncharacterized protein</fullName>
    </submittedName>
</protein>
<accession>A0A0D7UXT0</accession>
<evidence type="ECO:0000313" key="1">
    <source>
        <dbReference type="EMBL" id="BCB71429.1"/>
    </source>
</evidence>
<evidence type="ECO:0000313" key="4">
    <source>
        <dbReference type="Proteomes" id="UP000501053"/>
    </source>
</evidence>
<evidence type="ECO:0000313" key="3">
    <source>
        <dbReference type="Proteomes" id="UP000185024"/>
    </source>
</evidence>
<dbReference type="Proteomes" id="UP000501053">
    <property type="component" value="Chromosome"/>
</dbReference>